<evidence type="ECO:0000313" key="1">
    <source>
        <dbReference type="EMBL" id="PLW35259.1"/>
    </source>
</evidence>
<name>A0A2N5UBY7_9BASI</name>
<protein>
    <submittedName>
        <fullName evidence="1">Uncharacterized protein</fullName>
    </submittedName>
</protein>
<gene>
    <name evidence="1" type="ORF">PCASD_13686</name>
</gene>
<dbReference type="AlphaFoldDB" id="A0A2N5UBY7"/>
<comment type="caution">
    <text evidence="1">The sequence shown here is derived from an EMBL/GenBank/DDBJ whole genome shotgun (WGS) entry which is preliminary data.</text>
</comment>
<sequence>MSALVSGWSALPNAFNKCQLALESHPPINVALQAIFSLQVTVQLTISTYGSCTTCSTLSPNSELALRFKTIITQIFTSWQNFVHLGQNNYGSQWQISTDAVFKKFGTFLIAVKRICSAIKINLGALFGEMRLDANFFPKIGFHAGSPFDLILGILSILTSVAKLGELSISATLSRGSFNNPARWKECLLKSMARAFPHRWPEGPR</sequence>
<dbReference type="Proteomes" id="UP000235392">
    <property type="component" value="Unassembled WGS sequence"/>
</dbReference>
<dbReference type="EMBL" id="PGCI01000181">
    <property type="protein sequence ID" value="PLW35259.1"/>
    <property type="molecule type" value="Genomic_DNA"/>
</dbReference>
<organism evidence="1 2">
    <name type="scientific">Puccinia coronata f. sp. avenae</name>
    <dbReference type="NCBI Taxonomy" id="200324"/>
    <lineage>
        <taxon>Eukaryota</taxon>
        <taxon>Fungi</taxon>
        <taxon>Dikarya</taxon>
        <taxon>Basidiomycota</taxon>
        <taxon>Pucciniomycotina</taxon>
        <taxon>Pucciniomycetes</taxon>
        <taxon>Pucciniales</taxon>
        <taxon>Pucciniaceae</taxon>
        <taxon>Puccinia</taxon>
    </lineage>
</organism>
<evidence type="ECO:0000313" key="2">
    <source>
        <dbReference type="Proteomes" id="UP000235392"/>
    </source>
</evidence>
<proteinExistence type="predicted"/>
<reference evidence="1 2" key="1">
    <citation type="submission" date="2017-11" db="EMBL/GenBank/DDBJ databases">
        <title>De novo assembly and phasing of dikaryotic genomes from two isolates of Puccinia coronata f. sp. avenae, the causal agent of oat crown rust.</title>
        <authorList>
            <person name="Miller M.E."/>
            <person name="Zhang Y."/>
            <person name="Omidvar V."/>
            <person name="Sperschneider J."/>
            <person name="Schwessinger B."/>
            <person name="Raley C."/>
            <person name="Palmer J.M."/>
            <person name="Garnica D."/>
            <person name="Upadhyaya N."/>
            <person name="Rathjen J."/>
            <person name="Taylor J.M."/>
            <person name="Park R.F."/>
            <person name="Dodds P.N."/>
            <person name="Hirsch C.D."/>
            <person name="Kianian S.F."/>
            <person name="Figueroa M."/>
        </authorList>
    </citation>
    <scope>NUCLEOTIDE SEQUENCE [LARGE SCALE GENOMIC DNA]</scope>
    <source>
        <strain evidence="1">12SD80</strain>
    </source>
</reference>
<accession>A0A2N5UBY7</accession>